<dbReference type="EMBL" id="BPLR01016431">
    <property type="protein sequence ID" value="GIY83797.1"/>
    <property type="molecule type" value="Genomic_DNA"/>
</dbReference>
<proteinExistence type="predicted"/>
<sequence>MIYDFNKMKLTVLTIVFGAVFFQTFVALSESNPCNDYVDGILRDLKEDKEYFQDPYVIPEKTIEVHKKVIFINYTGEASIYDGYIFGMSSLHRDGDVIVDKKKNTHLKLYLGAGELKLQCSGKVKLMGHGPEVTIDAKVVYVNMKLDIVPTSDGTNPKIANFKIEDVKGTEVKVSKLGPLSFFLNQYIKVVGHAFRGLVKLAIEGRLKTFMEKKLKKYVIPEECLREGMRRSLSF</sequence>
<gene>
    <name evidence="1" type="primary">AVEN_12599_1</name>
    <name evidence="1" type="ORF">CEXT_590221</name>
</gene>
<evidence type="ECO:0000313" key="1">
    <source>
        <dbReference type="EMBL" id="GIY83797.1"/>
    </source>
</evidence>
<reference evidence="1 2" key="1">
    <citation type="submission" date="2021-06" db="EMBL/GenBank/DDBJ databases">
        <title>Caerostris extrusa draft genome.</title>
        <authorList>
            <person name="Kono N."/>
            <person name="Arakawa K."/>
        </authorList>
    </citation>
    <scope>NUCLEOTIDE SEQUENCE [LARGE SCALE GENOMIC DNA]</scope>
</reference>
<dbReference type="AlphaFoldDB" id="A0AAV4WLV6"/>
<dbReference type="Gene3D" id="3.15.10.50">
    <property type="match status" value="1"/>
</dbReference>
<protein>
    <submittedName>
        <fullName evidence="1">Uncharacterized protein</fullName>
    </submittedName>
</protein>
<dbReference type="InterPro" id="IPR038602">
    <property type="entry name" value="Mite_allergen_7_sf"/>
</dbReference>
<dbReference type="Proteomes" id="UP001054945">
    <property type="component" value="Unassembled WGS sequence"/>
</dbReference>
<dbReference type="Pfam" id="PF16984">
    <property type="entry name" value="Grp7_allergen"/>
    <property type="match status" value="1"/>
</dbReference>
<comment type="caution">
    <text evidence="1">The sequence shown here is derived from an EMBL/GenBank/DDBJ whole genome shotgun (WGS) entry which is preliminary data.</text>
</comment>
<evidence type="ECO:0000313" key="2">
    <source>
        <dbReference type="Proteomes" id="UP001054945"/>
    </source>
</evidence>
<organism evidence="1 2">
    <name type="scientific">Caerostris extrusa</name>
    <name type="common">Bark spider</name>
    <name type="synonym">Caerostris bankana</name>
    <dbReference type="NCBI Taxonomy" id="172846"/>
    <lineage>
        <taxon>Eukaryota</taxon>
        <taxon>Metazoa</taxon>
        <taxon>Ecdysozoa</taxon>
        <taxon>Arthropoda</taxon>
        <taxon>Chelicerata</taxon>
        <taxon>Arachnida</taxon>
        <taxon>Araneae</taxon>
        <taxon>Araneomorphae</taxon>
        <taxon>Entelegynae</taxon>
        <taxon>Araneoidea</taxon>
        <taxon>Araneidae</taxon>
        <taxon>Caerostris</taxon>
    </lineage>
</organism>
<dbReference type="InterPro" id="IPR020234">
    <property type="entry name" value="Mite_allergen_group-7"/>
</dbReference>
<name>A0AAV4WLV6_CAEEX</name>
<keyword evidence="2" id="KW-1185">Reference proteome</keyword>
<accession>A0AAV4WLV6</accession>